<dbReference type="Proteomes" id="UP000549457">
    <property type="component" value="Unassembled WGS sequence"/>
</dbReference>
<accession>A0A840SYE1</accession>
<reference evidence="1 2" key="1">
    <citation type="submission" date="2020-08" db="EMBL/GenBank/DDBJ databases">
        <title>Genomic Encyclopedia of Type Strains, Phase IV (KMG-IV): sequencing the most valuable type-strain genomes for metagenomic binning, comparative biology and taxonomic classification.</title>
        <authorList>
            <person name="Goeker M."/>
        </authorList>
    </citation>
    <scope>NUCLEOTIDE SEQUENCE [LARGE SCALE GENOMIC DNA]</scope>
    <source>
        <strain evidence="1 2">DSM 101730</strain>
    </source>
</reference>
<gene>
    <name evidence="1" type="ORF">HNP73_004043</name>
</gene>
<evidence type="ECO:0000313" key="2">
    <source>
        <dbReference type="Proteomes" id="UP000549457"/>
    </source>
</evidence>
<sequence>MSFNRIVARLSNAFGEVRPASRIVLRGIDTTRPVPEAVRRLGMDPRAFLSIGHG</sequence>
<evidence type="ECO:0000313" key="1">
    <source>
        <dbReference type="EMBL" id="MBB5224082.1"/>
    </source>
</evidence>
<proteinExistence type="predicted"/>
<protein>
    <submittedName>
        <fullName evidence="1">Uncharacterized protein</fullName>
    </submittedName>
</protein>
<name>A0A840SYE1_9RHOB</name>
<dbReference type="AlphaFoldDB" id="A0A840SYE1"/>
<dbReference type="RefSeq" id="WP_184154283.1">
    <property type="nucleotide sequence ID" value="NZ_JACHFM010000005.1"/>
</dbReference>
<organism evidence="1 2">
    <name type="scientific">Amaricoccus macauensis</name>
    <dbReference type="NCBI Taxonomy" id="57001"/>
    <lineage>
        <taxon>Bacteria</taxon>
        <taxon>Pseudomonadati</taxon>
        <taxon>Pseudomonadota</taxon>
        <taxon>Alphaproteobacteria</taxon>
        <taxon>Rhodobacterales</taxon>
        <taxon>Paracoccaceae</taxon>
        <taxon>Amaricoccus</taxon>
    </lineage>
</organism>
<comment type="caution">
    <text evidence="1">The sequence shown here is derived from an EMBL/GenBank/DDBJ whole genome shotgun (WGS) entry which is preliminary data.</text>
</comment>
<dbReference type="EMBL" id="JACHFM010000005">
    <property type="protein sequence ID" value="MBB5224082.1"/>
    <property type="molecule type" value="Genomic_DNA"/>
</dbReference>
<keyword evidence="2" id="KW-1185">Reference proteome</keyword>